<feature type="chain" id="PRO_5042938942" evidence="1">
    <location>
        <begin position="22"/>
        <end position="118"/>
    </location>
</feature>
<gene>
    <name evidence="2" type="ORF">R3I93_018733</name>
</gene>
<evidence type="ECO:0000256" key="1">
    <source>
        <dbReference type="SAM" id="SignalP"/>
    </source>
</evidence>
<feature type="signal peptide" evidence="1">
    <location>
        <begin position="1"/>
        <end position="21"/>
    </location>
</feature>
<keyword evidence="3" id="KW-1185">Reference proteome</keyword>
<dbReference type="EMBL" id="JAYKXH010000020">
    <property type="protein sequence ID" value="KAK7132272.1"/>
    <property type="molecule type" value="Genomic_DNA"/>
</dbReference>
<reference evidence="2 3" key="1">
    <citation type="submission" date="2024-02" db="EMBL/GenBank/DDBJ databases">
        <title>Chromosome-level genome assembly of the Eurasian Minnow (Phoxinus phoxinus).</title>
        <authorList>
            <person name="Oriowo T.O."/>
            <person name="Martin S."/>
            <person name="Stange M."/>
            <person name="Chrysostomakis Y."/>
            <person name="Brown T."/>
            <person name="Winkler S."/>
            <person name="Kukowka S."/>
            <person name="Myers E.W."/>
            <person name="Bohne A."/>
        </authorList>
    </citation>
    <scope>NUCLEOTIDE SEQUENCE [LARGE SCALE GENOMIC DNA]</scope>
    <source>
        <strain evidence="2">ZFMK-TIS-60720</strain>
        <tissue evidence="2">Whole Organism</tissue>
    </source>
</reference>
<keyword evidence="1" id="KW-0732">Signal</keyword>
<sequence>MFLQSLRWLFPLWKIPDLTAADSSDDTTPETKETYPDVLETMRDLESTSLAERRPLTYRHLLESESRTKAYSVRGNLPLSLAVTEELWTFHEQSIKASRAHLLKTGESYTVFTVPDDR</sequence>
<evidence type="ECO:0000313" key="2">
    <source>
        <dbReference type="EMBL" id="KAK7132272.1"/>
    </source>
</evidence>
<protein>
    <submittedName>
        <fullName evidence="2">Uncharacterized protein</fullName>
    </submittedName>
</protein>
<evidence type="ECO:0000313" key="3">
    <source>
        <dbReference type="Proteomes" id="UP001364617"/>
    </source>
</evidence>
<comment type="caution">
    <text evidence="2">The sequence shown here is derived from an EMBL/GenBank/DDBJ whole genome shotgun (WGS) entry which is preliminary data.</text>
</comment>
<organism evidence="2 3">
    <name type="scientific">Phoxinus phoxinus</name>
    <name type="common">Eurasian minnow</name>
    <dbReference type="NCBI Taxonomy" id="58324"/>
    <lineage>
        <taxon>Eukaryota</taxon>
        <taxon>Metazoa</taxon>
        <taxon>Chordata</taxon>
        <taxon>Craniata</taxon>
        <taxon>Vertebrata</taxon>
        <taxon>Euteleostomi</taxon>
        <taxon>Actinopterygii</taxon>
        <taxon>Neopterygii</taxon>
        <taxon>Teleostei</taxon>
        <taxon>Ostariophysi</taxon>
        <taxon>Cypriniformes</taxon>
        <taxon>Leuciscidae</taxon>
        <taxon>Phoxininae</taxon>
        <taxon>Phoxinus</taxon>
    </lineage>
</organism>
<dbReference type="AlphaFoldDB" id="A0AAN9GXH8"/>
<accession>A0AAN9GXH8</accession>
<proteinExistence type="predicted"/>
<dbReference type="Proteomes" id="UP001364617">
    <property type="component" value="Unassembled WGS sequence"/>
</dbReference>
<name>A0AAN9GXH8_9TELE</name>